<dbReference type="Gene3D" id="3.80.10.10">
    <property type="entry name" value="Ribonuclease Inhibitor"/>
    <property type="match status" value="1"/>
</dbReference>
<accession>A0ABR3FVI4</accession>
<protein>
    <recommendedName>
        <fullName evidence="4">F-box domain-containing protein</fullName>
    </recommendedName>
</protein>
<sequence length="462" mass="53045">MPSSNSRSLFGPLRDSAAYRYPPDLPDEDRPSYDLPTEVISQIVAFNSDNKKLLLKYSVVSRAWRRACLPWICRKADLETRRHFQRWNALVKSSPDTANFVRRVRFVPVTWKAKAIIGPSALKDIPSLPVMPAAKELKWAPFFRFLKCAVPITPLITRFLRCFPSLRRIEIHSAFLDIRSLECFIGHCGPVKELVLNVAFEHEPLKNGNRNNQAASQHLDISGFDLTSLEHLTIESNGYFRSEWVVDSLFANSKPQRLRSLTIETFLGELFNMDCYPLTSLFASSLEHLTLTTPQRQHPSGLTDPILEPLPALRILTLIVGTTFIPLKQTKLEEFLSHLQAESLVVLELKFRGIKRPYEVTKRLRRLGWKQLCALALKQFPKLEKLVLWFASEEYIPQRRRTELLEEVEINVPNSYLGGKEVAVSWSVESRYAKPCDSDLEEYDSEFDSDDEYGQSESESNE</sequence>
<evidence type="ECO:0008006" key="4">
    <source>
        <dbReference type="Google" id="ProtNLM"/>
    </source>
</evidence>
<gene>
    <name evidence="2" type="ORF">V5O48_002538</name>
</gene>
<organism evidence="2 3">
    <name type="scientific">Marasmius crinis-equi</name>
    <dbReference type="NCBI Taxonomy" id="585013"/>
    <lineage>
        <taxon>Eukaryota</taxon>
        <taxon>Fungi</taxon>
        <taxon>Dikarya</taxon>
        <taxon>Basidiomycota</taxon>
        <taxon>Agaricomycotina</taxon>
        <taxon>Agaricomycetes</taxon>
        <taxon>Agaricomycetidae</taxon>
        <taxon>Agaricales</taxon>
        <taxon>Marasmiineae</taxon>
        <taxon>Marasmiaceae</taxon>
        <taxon>Marasmius</taxon>
    </lineage>
</organism>
<dbReference type="InterPro" id="IPR032675">
    <property type="entry name" value="LRR_dom_sf"/>
</dbReference>
<keyword evidence="3" id="KW-1185">Reference proteome</keyword>
<reference evidence="2 3" key="1">
    <citation type="submission" date="2024-02" db="EMBL/GenBank/DDBJ databases">
        <title>A draft genome for the cacao thread blight pathogen Marasmius crinis-equi.</title>
        <authorList>
            <person name="Cohen S.P."/>
            <person name="Baruah I.K."/>
            <person name="Amoako-Attah I."/>
            <person name="Bukari Y."/>
            <person name="Meinhardt L.W."/>
            <person name="Bailey B.A."/>
        </authorList>
    </citation>
    <scope>NUCLEOTIDE SEQUENCE [LARGE SCALE GENOMIC DNA]</scope>
    <source>
        <strain evidence="2 3">GH-76</strain>
    </source>
</reference>
<dbReference type="Proteomes" id="UP001465976">
    <property type="component" value="Unassembled WGS sequence"/>
</dbReference>
<dbReference type="EMBL" id="JBAHYK010000058">
    <property type="protein sequence ID" value="KAL0579496.1"/>
    <property type="molecule type" value="Genomic_DNA"/>
</dbReference>
<name>A0ABR3FVI4_9AGAR</name>
<evidence type="ECO:0000313" key="3">
    <source>
        <dbReference type="Proteomes" id="UP001465976"/>
    </source>
</evidence>
<proteinExistence type="predicted"/>
<feature type="region of interest" description="Disordered" evidence="1">
    <location>
        <begin position="439"/>
        <end position="462"/>
    </location>
</feature>
<evidence type="ECO:0000313" key="2">
    <source>
        <dbReference type="EMBL" id="KAL0579496.1"/>
    </source>
</evidence>
<comment type="caution">
    <text evidence="2">The sequence shown here is derived from an EMBL/GenBank/DDBJ whole genome shotgun (WGS) entry which is preliminary data.</text>
</comment>
<evidence type="ECO:0000256" key="1">
    <source>
        <dbReference type="SAM" id="MobiDB-lite"/>
    </source>
</evidence>
<dbReference type="SUPFAM" id="SSF52047">
    <property type="entry name" value="RNI-like"/>
    <property type="match status" value="1"/>
</dbReference>
<feature type="region of interest" description="Disordered" evidence="1">
    <location>
        <begin position="1"/>
        <end position="29"/>
    </location>
</feature>